<dbReference type="EMBL" id="CM047736">
    <property type="protein sequence ID" value="KAJ0054120.1"/>
    <property type="molecule type" value="Genomic_DNA"/>
</dbReference>
<reference evidence="2" key="1">
    <citation type="journal article" date="2023" name="G3 (Bethesda)">
        <title>Genome assembly and association tests identify interacting loci associated with vigor, precocity, and sex in interspecific pistachio rootstocks.</title>
        <authorList>
            <person name="Palmer W."/>
            <person name="Jacygrad E."/>
            <person name="Sagayaradj S."/>
            <person name="Cavanaugh K."/>
            <person name="Han R."/>
            <person name="Bertier L."/>
            <person name="Beede B."/>
            <person name="Kafkas S."/>
            <person name="Golino D."/>
            <person name="Preece J."/>
            <person name="Michelmore R."/>
        </authorList>
    </citation>
    <scope>NUCLEOTIDE SEQUENCE [LARGE SCALE GENOMIC DNA]</scope>
</reference>
<protein>
    <submittedName>
        <fullName evidence="1">Uncharacterized protein</fullName>
    </submittedName>
</protein>
<comment type="caution">
    <text evidence="1">The sequence shown here is derived from an EMBL/GenBank/DDBJ whole genome shotgun (WGS) entry which is preliminary data.</text>
</comment>
<proteinExistence type="predicted"/>
<evidence type="ECO:0000313" key="1">
    <source>
        <dbReference type="EMBL" id="KAJ0054120.1"/>
    </source>
</evidence>
<keyword evidence="2" id="KW-1185">Reference proteome</keyword>
<sequence>MGSLSPQLPSPSSPLPSSETFYRIYASFCTAKISNWIECYDPSNNTWHRVTTIPGLIENQVLKSFSMVSIGHFIYIIGGRLCQKFPGHEPDEIFEVNVEVLQRVLRYDLVMDVWSKCAPLRVPRFDFACTVCDNKIYVAGGQSKLSSARGTSSAEVYDPALDEWKLLPNMNTLRYKCVAVTWQGKIHVVGGFAEKRDSDGKVVPWGIMERSSAEVYDFDNAKWDLIRGMWQLDVPPNQIVAVDDKLFSSGDCLKVWKGHIEAFDGELNIWNEVDGSTSVANWPPIKRQYLTMAPIGSQLYFLAGYRMPGEISRSKCDVHVFDTSANGGGWNSLEPIEEEGEKELCSHCCALRQPQM</sequence>
<accession>A0ACC0ZLW8</accession>
<dbReference type="Proteomes" id="UP001163603">
    <property type="component" value="Chromosome 1"/>
</dbReference>
<name>A0ACC0ZLW8_9ROSI</name>
<organism evidence="1 2">
    <name type="scientific">Pistacia integerrima</name>
    <dbReference type="NCBI Taxonomy" id="434235"/>
    <lineage>
        <taxon>Eukaryota</taxon>
        <taxon>Viridiplantae</taxon>
        <taxon>Streptophyta</taxon>
        <taxon>Embryophyta</taxon>
        <taxon>Tracheophyta</taxon>
        <taxon>Spermatophyta</taxon>
        <taxon>Magnoliopsida</taxon>
        <taxon>eudicotyledons</taxon>
        <taxon>Gunneridae</taxon>
        <taxon>Pentapetalae</taxon>
        <taxon>rosids</taxon>
        <taxon>malvids</taxon>
        <taxon>Sapindales</taxon>
        <taxon>Anacardiaceae</taxon>
        <taxon>Pistacia</taxon>
    </lineage>
</organism>
<gene>
    <name evidence="1" type="ORF">Pint_02194</name>
</gene>
<evidence type="ECO:0000313" key="2">
    <source>
        <dbReference type="Proteomes" id="UP001163603"/>
    </source>
</evidence>